<reference evidence="3 4" key="1">
    <citation type="submission" date="2019-08" db="EMBL/GenBank/DDBJ databases">
        <title>Whole-genome Sequencing of e-waste polymer degrading bacterium Pseudomonas sp. strain PE08.</title>
        <authorList>
            <person name="Kirdat K."/>
            <person name="Debbarma P."/>
            <person name="Narawade N."/>
            <person name="Suyal D."/>
            <person name="Thorat V."/>
            <person name="Shouche Y."/>
            <person name="Goel R."/>
            <person name="Yadav A."/>
        </authorList>
    </citation>
    <scope>NUCLEOTIDE SEQUENCE [LARGE SCALE GENOMIC DNA]</scope>
    <source>
        <strain evidence="3 4">PE08</strain>
    </source>
</reference>
<dbReference type="InterPro" id="IPR007210">
    <property type="entry name" value="ABC_Gly_betaine_transp_sub-bd"/>
</dbReference>
<feature type="domain" description="ABC-type glycine betaine transport system substrate-binding" evidence="2">
    <location>
        <begin position="35"/>
        <end position="287"/>
    </location>
</feature>
<feature type="signal peptide" evidence="1">
    <location>
        <begin position="1"/>
        <end position="26"/>
    </location>
</feature>
<sequence length="318" mass="34894">MTRPTIPLLATTLLAVSLFSTQATLAATDPERCSTVHFADVGWSDITVTTAVTRHVLAELGYVTKVKRLSVPDTYKALGEGKIDVFLGNWMPSMENDIRPYRENGTVETLGANLVGAKYTLAVNQAAWDGGLKSFADLAKFKEQLGGKIYGIEPGNDGNKLIGKMIKENAFNLGDFKLVESSESGMLSQVKRAEHLNQWAVFLGWEPHPMNNQLNMHYLAGGDDWFGPDYGGATVYTNVRKGLTQECPNLGRLLKNLKFSLAMENHLMEAILNQSTNRRREAKAWLKANPDTLTAWLQGVTARDGGPLPTALTQLEAP</sequence>
<proteinExistence type="predicted"/>
<keyword evidence="4" id="KW-1185">Reference proteome</keyword>
<dbReference type="KEGG" id="plal:FXN65_01905"/>
<dbReference type="Gene3D" id="3.40.190.100">
    <property type="entry name" value="Glycine betaine-binding periplasmic protein, domain 2"/>
    <property type="match status" value="1"/>
</dbReference>
<dbReference type="GO" id="GO:0015871">
    <property type="term" value="P:choline transport"/>
    <property type="evidence" value="ECO:0007669"/>
    <property type="project" value="InterPro"/>
</dbReference>
<dbReference type="GO" id="GO:0033265">
    <property type="term" value="F:choline binding"/>
    <property type="evidence" value="ECO:0007669"/>
    <property type="project" value="InterPro"/>
</dbReference>
<dbReference type="Proteomes" id="UP000327179">
    <property type="component" value="Chromosome"/>
</dbReference>
<dbReference type="SUPFAM" id="SSF53850">
    <property type="entry name" value="Periplasmic binding protein-like II"/>
    <property type="match status" value="1"/>
</dbReference>
<accession>A0A5J6QEB1</accession>
<dbReference type="EMBL" id="CP043311">
    <property type="protein sequence ID" value="QEY60860.1"/>
    <property type="molecule type" value="Genomic_DNA"/>
</dbReference>
<organism evidence="3 4">
    <name type="scientific">Metapseudomonas lalkuanensis</name>
    <dbReference type="NCBI Taxonomy" id="2604832"/>
    <lineage>
        <taxon>Bacteria</taxon>
        <taxon>Pseudomonadati</taxon>
        <taxon>Pseudomonadota</taxon>
        <taxon>Gammaproteobacteria</taxon>
        <taxon>Pseudomonadales</taxon>
        <taxon>Pseudomonadaceae</taxon>
        <taxon>Metapseudomonas</taxon>
    </lineage>
</organism>
<name>A0A5J6QEB1_9GAMM</name>
<evidence type="ECO:0000313" key="3">
    <source>
        <dbReference type="EMBL" id="QEY60860.1"/>
    </source>
</evidence>
<dbReference type="InterPro" id="IPR017783">
    <property type="entry name" value="ABC_choline_sub-bd"/>
</dbReference>
<dbReference type="GO" id="GO:0043190">
    <property type="term" value="C:ATP-binding cassette (ABC) transporter complex"/>
    <property type="evidence" value="ECO:0007669"/>
    <property type="project" value="InterPro"/>
</dbReference>
<dbReference type="GO" id="GO:0022857">
    <property type="term" value="F:transmembrane transporter activity"/>
    <property type="evidence" value="ECO:0007669"/>
    <property type="project" value="InterPro"/>
</dbReference>
<gene>
    <name evidence="3" type="ORF">FXN65_01905</name>
</gene>
<evidence type="ECO:0000313" key="4">
    <source>
        <dbReference type="Proteomes" id="UP000327179"/>
    </source>
</evidence>
<dbReference type="Pfam" id="PF04069">
    <property type="entry name" value="OpuAC"/>
    <property type="match status" value="1"/>
</dbReference>
<evidence type="ECO:0000256" key="1">
    <source>
        <dbReference type="SAM" id="SignalP"/>
    </source>
</evidence>
<keyword evidence="1" id="KW-0732">Signal</keyword>
<dbReference type="Gene3D" id="3.40.190.10">
    <property type="entry name" value="Periplasmic binding protein-like II"/>
    <property type="match status" value="1"/>
</dbReference>
<dbReference type="AlphaFoldDB" id="A0A5J6QEB1"/>
<dbReference type="NCBIfam" id="TIGR03414">
    <property type="entry name" value="ABC_choline_bnd"/>
    <property type="match status" value="1"/>
</dbReference>
<feature type="chain" id="PRO_5023942107" evidence="1">
    <location>
        <begin position="27"/>
        <end position="318"/>
    </location>
</feature>
<evidence type="ECO:0000259" key="2">
    <source>
        <dbReference type="Pfam" id="PF04069"/>
    </source>
</evidence>
<dbReference type="GO" id="GO:0042597">
    <property type="term" value="C:periplasmic space"/>
    <property type="evidence" value="ECO:0007669"/>
    <property type="project" value="InterPro"/>
</dbReference>
<protein>
    <submittedName>
        <fullName evidence="3">Choline ABC transporter substrate-binding protein</fullName>
    </submittedName>
</protein>
<dbReference type="RefSeq" id="WP_151131404.1">
    <property type="nucleotide sequence ID" value="NZ_CP043311.1"/>
</dbReference>
<dbReference type="CDD" id="cd13640">
    <property type="entry name" value="PBP2_ChoX"/>
    <property type="match status" value="1"/>
</dbReference>